<sequence>MQGVELVAFGAPVTSLDFCFDTLLLAVGTDHGLVRIEKYLMILKEWNFKDKMEKIMSSNSGHIALYTLTSQDTAITSFSHDKVLAAAADASFKSEKAEELSIDDIVIDDLPPPLPQPTTTTSKHPKKEKR</sequence>
<feature type="region of interest" description="Disordered" evidence="1">
    <location>
        <begin position="107"/>
        <end position="130"/>
    </location>
</feature>
<dbReference type="EMBL" id="CAMGYJ010000009">
    <property type="protein sequence ID" value="CAI0475415.1"/>
    <property type="molecule type" value="Genomic_DNA"/>
</dbReference>
<gene>
    <name evidence="2" type="ORF">LITE_LOCUS40397</name>
</gene>
<name>A0AAV0PXA2_9ROSI</name>
<evidence type="ECO:0000313" key="3">
    <source>
        <dbReference type="Proteomes" id="UP001154282"/>
    </source>
</evidence>
<reference evidence="2" key="1">
    <citation type="submission" date="2022-08" db="EMBL/GenBank/DDBJ databases">
        <authorList>
            <person name="Gutierrez-Valencia J."/>
        </authorList>
    </citation>
    <scope>NUCLEOTIDE SEQUENCE</scope>
</reference>
<proteinExistence type="predicted"/>
<dbReference type="AlphaFoldDB" id="A0AAV0PXA2"/>
<dbReference type="Proteomes" id="UP001154282">
    <property type="component" value="Unassembled WGS sequence"/>
</dbReference>
<accession>A0AAV0PXA2</accession>
<evidence type="ECO:0000313" key="2">
    <source>
        <dbReference type="EMBL" id="CAI0475415.1"/>
    </source>
</evidence>
<organism evidence="2 3">
    <name type="scientific">Linum tenue</name>
    <dbReference type="NCBI Taxonomy" id="586396"/>
    <lineage>
        <taxon>Eukaryota</taxon>
        <taxon>Viridiplantae</taxon>
        <taxon>Streptophyta</taxon>
        <taxon>Embryophyta</taxon>
        <taxon>Tracheophyta</taxon>
        <taxon>Spermatophyta</taxon>
        <taxon>Magnoliopsida</taxon>
        <taxon>eudicotyledons</taxon>
        <taxon>Gunneridae</taxon>
        <taxon>Pentapetalae</taxon>
        <taxon>rosids</taxon>
        <taxon>fabids</taxon>
        <taxon>Malpighiales</taxon>
        <taxon>Linaceae</taxon>
        <taxon>Linum</taxon>
    </lineage>
</organism>
<feature type="non-terminal residue" evidence="2">
    <location>
        <position position="130"/>
    </location>
</feature>
<evidence type="ECO:0000256" key="1">
    <source>
        <dbReference type="SAM" id="MobiDB-lite"/>
    </source>
</evidence>
<comment type="caution">
    <text evidence="2">The sequence shown here is derived from an EMBL/GenBank/DDBJ whole genome shotgun (WGS) entry which is preliminary data.</text>
</comment>
<protein>
    <submittedName>
        <fullName evidence="2">Uncharacterized protein</fullName>
    </submittedName>
</protein>
<keyword evidence="3" id="KW-1185">Reference proteome</keyword>